<comment type="caution">
    <text evidence="4">The sequence shown here is derived from an EMBL/GenBank/DDBJ whole genome shotgun (WGS) entry which is preliminary data.</text>
</comment>
<dbReference type="SUPFAM" id="SSF52113">
    <property type="entry name" value="BRCT domain"/>
    <property type="match status" value="4"/>
</dbReference>
<name>A0A167EA56_CORFA</name>
<dbReference type="InterPro" id="IPR036420">
    <property type="entry name" value="BRCT_dom_sf"/>
</dbReference>
<dbReference type="SMART" id="SM00292">
    <property type="entry name" value="BRCT"/>
    <property type="match status" value="4"/>
</dbReference>
<dbReference type="GeneID" id="30025946"/>
<dbReference type="RefSeq" id="XP_018699548.1">
    <property type="nucleotide sequence ID" value="XM_018853255.1"/>
</dbReference>
<feature type="compositionally biased region" description="Polar residues" evidence="2">
    <location>
        <begin position="655"/>
        <end position="665"/>
    </location>
</feature>
<dbReference type="GO" id="GO:0007095">
    <property type="term" value="P:mitotic G2 DNA damage checkpoint signaling"/>
    <property type="evidence" value="ECO:0007669"/>
    <property type="project" value="TreeGrafter"/>
</dbReference>
<dbReference type="Proteomes" id="UP000076744">
    <property type="component" value="Unassembled WGS sequence"/>
</dbReference>
<organism evidence="4 5">
    <name type="scientific">Cordyceps fumosorosea (strain ARSEF 2679)</name>
    <name type="common">Isaria fumosorosea</name>
    <dbReference type="NCBI Taxonomy" id="1081104"/>
    <lineage>
        <taxon>Eukaryota</taxon>
        <taxon>Fungi</taxon>
        <taxon>Dikarya</taxon>
        <taxon>Ascomycota</taxon>
        <taxon>Pezizomycotina</taxon>
        <taxon>Sordariomycetes</taxon>
        <taxon>Hypocreomycetidae</taxon>
        <taxon>Hypocreales</taxon>
        <taxon>Cordycipitaceae</taxon>
        <taxon>Cordyceps</taxon>
    </lineage>
</organism>
<dbReference type="OrthoDB" id="251770at2759"/>
<feature type="compositionally biased region" description="Basic and acidic residues" evidence="2">
    <location>
        <begin position="522"/>
        <end position="532"/>
    </location>
</feature>
<feature type="region of interest" description="Disordered" evidence="2">
    <location>
        <begin position="521"/>
        <end position="790"/>
    </location>
</feature>
<dbReference type="PROSITE" id="PS50172">
    <property type="entry name" value="BRCT"/>
    <property type="match status" value="4"/>
</dbReference>
<feature type="domain" description="BRCT" evidence="3">
    <location>
        <begin position="130"/>
        <end position="212"/>
    </location>
</feature>
<reference evidence="4 5" key="1">
    <citation type="journal article" date="2016" name="Genome Biol. Evol.">
        <title>Divergent and convergent evolution of fungal pathogenicity.</title>
        <authorList>
            <person name="Shang Y."/>
            <person name="Xiao G."/>
            <person name="Zheng P."/>
            <person name="Cen K."/>
            <person name="Zhan S."/>
            <person name="Wang C."/>
        </authorList>
    </citation>
    <scope>NUCLEOTIDE SEQUENCE [LARGE SCALE GENOMIC DNA]</scope>
    <source>
        <strain evidence="4 5">ARSEF 2679</strain>
    </source>
</reference>
<dbReference type="PANTHER" id="PTHR13561">
    <property type="entry name" value="DNA REPLICATION REGULATOR DPB11-RELATED"/>
    <property type="match status" value="1"/>
</dbReference>
<dbReference type="CDD" id="cd17731">
    <property type="entry name" value="BRCT_TopBP1_rpt2_like"/>
    <property type="match status" value="1"/>
</dbReference>
<feature type="domain" description="BRCT" evidence="3">
    <location>
        <begin position="417"/>
        <end position="503"/>
    </location>
</feature>
<proteinExistence type="predicted"/>
<feature type="region of interest" description="Disordered" evidence="2">
    <location>
        <begin position="282"/>
        <end position="302"/>
    </location>
</feature>
<feature type="compositionally biased region" description="Polar residues" evidence="2">
    <location>
        <begin position="626"/>
        <end position="641"/>
    </location>
</feature>
<protein>
    <submittedName>
        <fullName evidence="4">Subunit of DNA polymerase II</fullName>
    </submittedName>
</protein>
<evidence type="ECO:0000313" key="5">
    <source>
        <dbReference type="Proteomes" id="UP000076744"/>
    </source>
</evidence>
<gene>
    <name evidence="4" type="ORF">ISF_09654</name>
</gene>
<feature type="domain" description="BRCT" evidence="3">
    <location>
        <begin position="306"/>
        <end position="405"/>
    </location>
</feature>
<evidence type="ECO:0000313" key="4">
    <source>
        <dbReference type="EMBL" id="OAA43569.1"/>
    </source>
</evidence>
<dbReference type="CDD" id="cd18433">
    <property type="entry name" value="BRCT_Rad4_rpt3"/>
    <property type="match status" value="1"/>
</dbReference>
<dbReference type="Pfam" id="PF12738">
    <property type="entry name" value="PTCB-BRCT"/>
    <property type="match status" value="2"/>
</dbReference>
<evidence type="ECO:0000259" key="3">
    <source>
        <dbReference type="PROSITE" id="PS50172"/>
    </source>
</evidence>
<dbReference type="Pfam" id="PF00533">
    <property type="entry name" value="BRCT"/>
    <property type="match status" value="2"/>
</dbReference>
<feature type="domain" description="BRCT" evidence="3">
    <location>
        <begin position="14"/>
        <end position="87"/>
    </location>
</feature>
<feature type="compositionally biased region" description="Polar residues" evidence="2">
    <location>
        <begin position="589"/>
        <end position="606"/>
    </location>
</feature>
<keyword evidence="1" id="KW-0677">Repeat</keyword>
<dbReference type="Gene3D" id="3.40.50.10190">
    <property type="entry name" value="BRCT domain"/>
    <property type="match status" value="4"/>
</dbReference>
<keyword evidence="5" id="KW-1185">Reference proteome</keyword>
<accession>A0A167EA56</accession>
<dbReference type="InterPro" id="IPR001357">
    <property type="entry name" value="BRCT_dom"/>
</dbReference>
<dbReference type="GO" id="GO:0006270">
    <property type="term" value="P:DNA replication initiation"/>
    <property type="evidence" value="ECO:0007669"/>
    <property type="project" value="TreeGrafter"/>
</dbReference>
<evidence type="ECO:0000256" key="2">
    <source>
        <dbReference type="SAM" id="MobiDB-lite"/>
    </source>
</evidence>
<dbReference type="STRING" id="1081104.A0A167EA56"/>
<sequence>MFRETSADDGYSIDPTQPLRGIVVCCTSIPVEQRSEIHQKVAELGGVHKYDLTPDITHLIVGHYDTPKYRHVARQRPNIKPMHAAWIDRISHLWKLDEEINLQALEDEYKLRPLERCSHQPQGELTPEQTSLLICLTGFGDPQREQISKRIRANGAQYTGDLTRKCTHLIVGTPNGKKFKAAKAWGVRTVTLPWLDQSIERGMILDESKFDPLLPDEEQGKDAWVKKSAAAFGKRSRSSGSTTTGEDGVRKLRKTASQKLNSQRNNLWENILGRSDSKEYSFNEGPIEARPSVPEKATPVQPDDVQPDGVFTNCVFFIHGFSFQQADLLHQTLQSLGGTIVPTIEEAAVSGTVDNPSWRFLVVPQNSQPDTHPTIQHNDLHVITEFFVERCLHNKQFLHPQDHVLGRPFPSFPIPGFSSLSICSSAFTGLELNQVARSIKQLGATFEEQFQKNTSLLVCRSLDAMRKDKLRYALEWGVPIVSAEWLWDCINTGFNVPPTDYIFPQLKSRYSTTSWWNASSSKEPKLRAHPDTIRAPGAAGMDPTAFKEENPKKGTSKTRSTRYEESTTADFVSAVSCPETGRRHGTPLSELSSASVNKSPSPTETAAEQLPRHRSDPVGKVENKKQVTTRAPSAPPITQHSKSYDGGKSREELNKSQGTALPNTTEKQRLASEITNLLDGPTTAGLAVGTAGPAPGRRNKRQILGRAISNASNASSGSGPAPELLRSASAVETEEGLDEERQPPATQLEYGDPDAQKRKAQLMSRMMGQPVGEQQPAAATQGRTLRKRTY</sequence>
<evidence type="ECO:0000256" key="1">
    <source>
        <dbReference type="ARBA" id="ARBA00022737"/>
    </source>
</evidence>
<feature type="compositionally biased region" description="Basic and acidic residues" evidence="2">
    <location>
        <begin position="610"/>
        <end position="625"/>
    </location>
</feature>
<dbReference type="PANTHER" id="PTHR13561:SF20">
    <property type="entry name" value="DNA TOPOISOMERASE 2-BINDING PROTEIN 1"/>
    <property type="match status" value="1"/>
</dbReference>
<feature type="compositionally biased region" description="Basic and acidic residues" evidence="2">
    <location>
        <begin position="642"/>
        <end position="654"/>
    </location>
</feature>
<dbReference type="InterPro" id="IPR059215">
    <property type="entry name" value="BRCT2_TopBP1-like"/>
</dbReference>
<feature type="compositionally biased region" description="Low complexity" evidence="2">
    <location>
        <begin position="709"/>
        <end position="722"/>
    </location>
</feature>
<dbReference type="EMBL" id="AZHB01000063">
    <property type="protein sequence ID" value="OAA43569.1"/>
    <property type="molecule type" value="Genomic_DNA"/>
</dbReference>
<dbReference type="CDD" id="cd17723">
    <property type="entry name" value="BRCT_Rad4_rpt4"/>
    <property type="match status" value="1"/>
</dbReference>
<dbReference type="GO" id="GO:0033314">
    <property type="term" value="P:mitotic DNA replication checkpoint signaling"/>
    <property type="evidence" value="ECO:0007669"/>
    <property type="project" value="TreeGrafter"/>
</dbReference>
<dbReference type="AlphaFoldDB" id="A0A167EA56"/>